<comment type="caution">
    <text evidence="2">The sequence shown here is derived from an EMBL/GenBank/DDBJ whole genome shotgun (WGS) entry which is preliminary data.</text>
</comment>
<name>A0A4Q7NAA1_9BURK</name>
<dbReference type="EMBL" id="SGXC01000003">
    <property type="protein sequence ID" value="RZS78964.1"/>
    <property type="molecule type" value="Genomic_DNA"/>
</dbReference>
<proteinExistence type="predicted"/>
<dbReference type="Proteomes" id="UP000292445">
    <property type="component" value="Unassembled WGS sequence"/>
</dbReference>
<keyword evidence="3" id="KW-1185">Reference proteome</keyword>
<dbReference type="Gene3D" id="2.30.40.10">
    <property type="entry name" value="Urease, subunit C, domain 1"/>
    <property type="match status" value="1"/>
</dbReference>
<dbReference type="InterPro" id="IPR033932">
    <property type="entry name" value="YtcJ-like"/>
</dbReference>
<dbReference type="CDD" id="cd01300">
    <property type="entry name" value="YtcJ_like"/>
    <property type="match status" value="1"/>
</dbReference>
<dbReference type="GO" id="GO:0016810">
    <property type="term" value="F:hydrolase activity, acting on carbon-nitrogen (but not peptide) bonds"/>
    <property type="evidence" value="ECO:0007669"/>
    <property type="project" value="InterPro"/>
</dbReference>
<evidence type="ECO:0000259" key="1">
    <source>
        <dbReference type="Pfam" id="PF07969"/>
    </source>
</evidence>
<protein>
    <recommendedName>
        <fullName evidence="1">Amidohydrolase 3 domain-containing protein</fullName>
    </recommendedName>
</protein>
<gene>
    <name evidence="2" type="ORF">EV675_5621</name>
</gene>
<dbReference type="PANTHER" id="PTHR22642:SF2">
    <property type="entry name" value="PROTEIN LONG AFTER FAR-RED 3"/>
    <property type="match status" value="1"/>
</dbReference>
<dbReference type="InterPro" id="IPR032466">
    <property type="entry name" value="Metal_Hydrolase"/>
</dbReference>
<dbReference type="AlphaFoldDB" id="A0A4Q7NAA1"/>
<accession>A0A4Q7NAA1</accession>
<dbReference type="SUPFAM" id="SSF51556">
    <property type="entry name" value="Metallo-dependent hydrolases"/>
    <property type="match status" value="1"/>
</dbReference>
<reference evidence="2 3" key="1">
    <citation type="submission" date="2019-02" db="EMBL/GenBank/DDBJ databases">
        <title>Genomic Encyclopedia of Type Strains, Phase IV (KMG-IV): sequencing the most valuable type-strain genomes for metagenomic binning, comparative biology and taxonomic classification.</title>
        <authorList>
            <person name="Goeker M."/>
        </authorList>
    </citation>
    <scope>NUCLEOTIDE SEQUENCE [LARGE SCALE GENOMIC DNA]</scope>
    <source>
        <strain evidence="2 3">K24</strain>
    </source>
</reference>
<dbReference type="Gene3D" id="3.20.20.140">
    <property type="entry name" value="Metal-dependent hydrolases"/>
    <property type="match status" value="1"/>
</dbReference>
<dbReference type="InterPro" id="IPR011059">
    <property type="entry name" value="Metal-dep_hydrolase_composite"/>
</dbReference>
<dbReference type="Gene3D" id="3.10.310.70">
    <property type="match status" value="1"/>
</dbReference>
<organism evidence="2 3">
    <name type="scientific">Pigmentiphaga kullae</name>
    <dbReference type="NCBI Taxonomy" id="151784"/>
    <lineage>
        <taxon>Bacteria</taxon>
        <taxon>Pseudomonadati</taxon>
        <taxon>Pseudomonadota</taxon>
        <taxon>Betaproteobacteria</taxon>
        <taxon>Burkholderiales</taxon>
        <taxon>Alcaligenaceae</taxon>
        <taxon>Pigmentiphaga</taxon>
    </lineage>
</organism>
<feature type="domain" description="Amidohydrolase 3" evidence="1">
    <location>
        <begin position="86"/>
        <end position="561"/>
    </location>
</feature>
<dbReference type="InterPro" id="IPR013108">
    <property type="entry name" value="Amidohydro_3"/>
</dbReference>
<dbReference type="RefSeq" id="WP_242621624.1">
    <property type="nucleotide sequence ID" value="NZ_SGXC01000003.1"/>
</dbReference>
<sequence>MDAMLGGTWGRGVVVAAVAGLLAACAARGPGGAPPPEAADAVYVNGKVATVDAASSVVQAFAVRGGRFVAVGTTERIMAHAGPATQVVDLRGRTVVPGLADSHLHAVGGGPGIDLSATRSIAELSAKVAEAAKGAQPGQVLVSNSDWHEAQLKEQRLPTADELEAAAPGVPVILVRGGHSYFLNNTALAKYGITPATPVPPGGAIPRNAAGRLTGELTDTAKRLAPLPPPPPMTLERLEAQQKKLNEYGLTSIRIPGTNVAAYRQFQQLRDSGKATVRYSILFRPKDLADFRSSIVGGGIRQGEGDEWVKVWGIKISVDGGFEGGYMTRPYEGEMGKGGTYYGLQTIPQATFNDYVAGINQAGWRVAVHAVGDAAVDEVLQGYERAHARRDIRAQGWTIEHAFITRPDQYPRIKAMNLRMSVQDHLYLAAPVLKRYWGMERASQVTPLKTYMEQGFMLAGGTDSPVIPVNPFWAMYHFLTRDTISDGVYGADQAVPSRDAVLRLMTINNARLTDEQDIKGSIEPGKLADFVVLSADYLSIPAAEVQRLKALATYVGGRQVYRAASF</sequence>
<evidence type="ECO:0000313" key="3">
    <source>
        <dbReference type="Proteomes" id="UP000292445"/>
    </source>
</evidence>
<dbReference type="Pfam" id="PF07969">
    <property type="entry name" value="Amidohydro_3"/>
    <property type="match status" value="1"/>
</dbReference>
<evidence type="ECO:0000313" key="2">
    <source>
        <dbReference type="EMBL" id="RZS78964.1"/>
    </source>
</evidence>
<dbReference type="SUPFAM" id="SSF51338">
    <property type="entry name" value="Composite domain of metallo-dependent hydrolases"/>
    <property type="match status" value="1"/>
</dbReference>
<dbReference type="PANTHER" id="PTHR22642">
    <property type="entry name" value="IMIDAZOLONEPROPIONASE"/>
    <property type="match status" value="1"/>
</dbReference>